<dbReference type="PROSITE" id="PS50206">
    <property type="entry name" value="RHODANESE_3"/>
    <property type="match status" value="2"/>
</dbReference>
<dbReference type="Proteomes" id="UP000192678">
    <property type="component" value="Unassembled WGS sequence"/>
</dbReference>
<evidence type="ECO:0000313" key="5">
    <source>
        <dbReference type="Proteomes" id="UP000192678"/>
    </source>
</evidence>
<accession>A0A1W2AQX0</accession>
<evidence type="ECO:0000256" key="2">
    <source>
        <dbReference type="ARBA" id="ARBA00022737"/>
    </source>
</evidence>
<dbReference type="CDD" id="cd01448">
    <property type="entry name" value="TST_Repeat_1"/>
    <property type="match status" value="1"/>
</dbReference>
<dbReference type="CDD" id="cd01449">
    <property type="entry name" value="TST_Repeat_2"/>
    <property type="match status" value="1"/>
</dbReference>
<dbReference type="PANTHER" id="PTHR11364">
    <property type="entry name" value="THIOSULFATE SULFERTANSFERASE"/>
    <property type="match status" value="1"/>
</dbReference>
<keyword evidence="2" id="KW-0677">Repeat</keyword>
<protein>
    <submittedName>
        <fullName evidence="4">Thiosulfate/3-mercaptopyruvate sulfurtransferase</fullName>
    </submittedName>
</protein>
<dbReference type="Pfam" id="PF00581">
    <property type="entry name" value="Rhodanese"/>
    <property type="match status" value="2"/>
</dbReference>
<feature type="domain" description="Rhodanese" evidence="3">
    <location>
        <begin position="162"/>
        <end position="275"/>
    </location>
</feature>
<dbReference type="InterPro" id="IPR036873">
    <property type="entry name" value="Rhodanese-like_dom_sf"/>
</dbReference>
<dbReference type="SUPFAM" id="SSF52821">
    <property type="entry name" value="Rhodanese/Cell cycle control phosphatase"/>
    <property type="match status" value="2"/>
</dbReference>
<keyword evidence="5" id="KW-1185">Reference proteome</keyword>
<proteinExistence type="predicted"/>
<keyword evidence="4" id="KW-0670">Pyruvate</keyword>
<gene>
    <name evidence="4" type="ORF">SAMN04488101_101839</name>
</gene>
<dbReference type="AlphaFoldDB" id="A0A1W2AQX0"/>
<dbReference type="GO" id="GO:0004792">
    <property type="term" value="F:thiosulfate-cyanide sulfurtransferase activity"/>
    <property type="evidence" value="ECO:0007669"/>
    <property type="project" value="TreeGrafter"/>
</dbReference>
<organism evidence="4 5">
    <name type="scientific">Pedobacter nyackensis</name>
    <dbReference type="NCBI Taxonomy" id="475255"/>
    <lineage>
        <taxon>Bacteria</taxon>
        <taxon>Pseudomonadati</taxon>
        <taxon>Bacteroidota</taxon>
        <taxon>Sphingobacteriia</taxon>
        <taxon>Sphingobacteriales</taxon>
        <taxon>Sphingobacteriaceae</taxon>
        <taxon>Pedobacter</taxon>
    </lineage>
</organism>
<dbReference type="SMART" id="SM00450">
    <property type="entry name" value="RHOD"/>
    <property type="match status" value="2"/>
</dbReference>
<dbReference type="RefSeq" id="WP_084287376.1">
    <property type="nucleotide sequence ID" value="NZ_FWYB01000001.1"/>
</dbReference>
<dbReference type="STRING" id="475255.SAMN04488101_101839"/>
<sequence length="276" mass="30421">MKLSSIIQSEELVILSENDFILFDVSAGSKPRYDEQHLNGAFYLDLNTDLADIKDFAIGGRHPLPPFGHFAQLLGKYGVTKDKHVIVYDDKNGSNAAARFWWMLKSIGHEKVQVLNGGYTAAIKAGFAVNAEVPSAKPAEPDQFTEWQLPLAEIDEVEVAGNSDNHLIIDVRDANRFAGLTEPIDLIAGHIPNAINIPFTENLDANGAFLTPEILNEKYSKVLADYKIENVIVHCGSGVTACHTLLAIDYAGLEIPKLYVGSWSEWSRNNKKMILA</sequence>
<reference evidence="4 5" key="1">
    <citation type="submission" date="2017-04" db="EMBL/GenBank/DDBJ databases">
        <authorList>
            <person name="Afonso C.L."/>
            <person name="Miller P.J."/>
            <person name="Scott M.A."/>
            <person name="Spackman E."/>
            <person name="Goraichik I."/>
            <person name="Dimitrov K.M."/>
            <person name="Suarez D.L."/>
            <person name="Swayne D.E."/>
        </authorList>
    </citation>
    <scope>NUCLEOTIDE SEQUENCE [LARGE SCALE GENOMIC DNA]</scope>
    <source>
        <strain evidence="4 5">DSM 19625</strain>
    </source>
</reference>
<dbReference type="InterPro" id="IPR045078">
    <property type="entry name" value="TST/MPST-like"/>
</dbReference>
<keyword evidence="1 4" id="KW-0808">Transferase</keyword>
<evidence type="ECO:0000256" key="1">
    <source>
        <dbReference type="ARBA" id="ARBA00022679"/>
    </source>
</evidence>
<dbReference type="Gene3D" id="3.40.250.10">
    <property type="entry name" value="Rhodanese-like domain"/>
    <property type="match status" value="2"/>
</dbReference>
<dbReference type="OrthoDB" id="9770030at2"/>
<evidence type="ECO:0000313" key="4">
    <source>
        <dbReference type="EMBL" id="SMC62841.1"/>
    </source>
</evidence>
<dbReference type="EMBL" id="FWYB01000001">
    <property type="protein sequence ID" value="SMC62841.1"/>
    <property type="molecule type" value="Genomic_DNA"/>
</dbReference>
<name>A0A1W2AQX0_9SPHI</name>
<feature type="domain" description="Rhodanese" evidence="3">
    <location>
        <begin position="16"/>
        <end position="131"/>
    </location>
</feature>
<dbReference type="InterPro" id="IPR001763">
    <property type="entry name" value="Rhodanese-like_dom"/>
</dbReference>
<evidence type="ECO:0000259" key="3">
    <source>
        <dbReference type="PROSITE" id="PS50206"/>
    </source>
</evidence>
<dbReference type="PANTHER" id="PTHR11364:SF27">
    <property type="entry name" value="SULFURTRANSFERASE"/>
    <property type="match status" value="1"/>
</dbReference>